<reference evidence="12" key="1">
    <citation type="submission" date="2013-08" db="EMBL/GenBank/DDBJ databases">
        <title>Gene expansion shapes genome architecture in the human pathogen Lichtheimia corymbifera: an evolutionary genomics analysis in the ancient terrestrial Mucorales (Mucoromycotina).</title>
        <authorList>
            <person name="Schwartze V.U."/>
            <person name="Winter S."/>
            <person name="Shelest E."/>
            <person name="Marcet-Houben M."/>
            <person name="Horn F."/>
            <person name="Wehner S."/>
            <person name="Hoffmann K."/>
            <person name="Riege K."/>
            <person name="Sammeth M."/>
            <person name="Nowrousian M."/>
            <person name="Valiante V."/>
            <person name="Linde J."/>
            <person name="Jacobsen I.D."/>
            <person name="Marz M."/>
            <person name="Brakhage A.A."/>
            <person name="Gabaldon T."/>
            <person name="Bocker S."/>
            <person name="Voigt K."/>
        </authorList>
    </citation>
    <scope>NUCLEOTIDE SEQUENCE [LARGE SCALE GENOMIC DNA]</scope>
    <source>
        <strain evidence="12">FSU 9682</strain>
    </source>
</reference>
<keyword evidence="13" id="KW-1185">Reference proteome</keyword>
<evidence type="ECO:0000256" key="1">
    <source>
        <dbReference type="ARBA" id="ARBA00012513"/>
    </source>
</evidence>
<gene>
    <name evidence="12" type="ORF">LCOR_05165.1</name>
</gene>
<evidence type="ECO:0000256" key="5">
    <source>
        <dbReference type="ARBA" id="ARBA00022777"/>
    </source>
</evidence>
<comment type="similarity">
    <text evidence="10">Belongs to the protein kinase superfamily.</text>
</comment>
<feature type="domain" description="Protein kinase" evidence="11">
    <location>
        <begin position="31"/>
        <end position="377"/>
    </location>
</feature>
<dbReference type="PANTHER" id="PTHR45998:SF2">
    <property type="entry name" value="SERINE_THREONINE-PROTEIN KINASE 16"/>
    <property type="match status" value="1"/>
</dbReference>
<dbReference type="SMART" id="SM00220">
    <property type="entry name" value="S_TKc"/>
    <property type="match status" value="1"/>
</dbReference>
<dbReference type="GO" id="GO:0004674">
    <property type="term" value="F:protein serine/threonine kinase activity"/>
    <property type="evidence" value="ECO:0007669"/>
    <property type="project" value="UniProtKB-KW"/>
</dbReference>
<dbReference type="GO" id="GO:0005794">
    <property type="term" value="C:Golgi apparatus"/>
    <property type="evidence" value="ECO:0007669"/>
    <property type="project" value="TreeGrafter"/>
</dbReference>
<evidence type="ECO:0000256" key="6">
    <source>
        <dbReference type="ARBA" id="ARBA00022840"/>
    </source>
</evidence>
<evidence type="ECO:0000313" key="13">
    <source>
        <dbReference type="Proteomes" id="UP000027586"/>
    </source>
</evidence>
<dbReference type="InterPro" id="IPR000719">
    <property type="entry name" value="Prot_kinase_dom"/>
</dbReference>
<comment type="catalytic activity">
    <reaction evidence="7">
        <text>L-threonyl-[protein] + ATP = O-phospho-L-threonyl-[protein] + ADP + H(+)</text>
        <dbReference type="Rhea" id="RHEA:46608"/>
        <dbReference type="Rhea" id="RHEA-COMP:11060"/>
        <dbReference type="Rhea" id="RHEA-COMP:11605"/>
        <dbReference type="ChEBI" id="CHEBI:15378"/>
        <dbReference type="ChEBI" id="CHEBI:30013"/>
        <dbReference type="ChEBI" id="CHEBI:30616"/>
        <dbReference type="ChEBI" id="CHEBI:61977"/>
        <dbReference type="ChEBI" id="CHEBI:456216"/>
        <dbReference type="EC" id="2.7.11.1"/>
    </reaction>
</comment>
<keyword evidence="4 9" id="KW-0547">Nucleotide-binding</keyword>
<sequence length="387" mass="43658">MSTMSTLRDTLYGITSCCFPNPTLQINKRAFKVIQLLGEGGYAFVYLVQDVATGRHYALKKIRCAPGDQEAVADAMREIDMYRMFQHENIIKVLTTSICMEKDGGKTIYIFLPYYKRGNLQDSINANNLNKSHFPEPDLLRFFRNICYAVRALHHYQLPKVPKRNTEDDDELLAVVPQLTQQRMMPISTSIPSPMVSGSYYNANGYQDDERVDEEGTLVPYAHRDLKPSNILIADDGHTPILTDFGSITRARITIKTRREALLQQDLAAEHSTMAYRSPELYDVQTNTQLDEKMDIWSLGCLLYATAYGQSPFSEANMHEVGGSMSLAVLNGQYKFPPSESDPYSEGFRGLIRSMLVVDRKERADIQSVIATVDRLLEESALSSSSS</sequence>
<evidence type="ECO:0000256" key="7">
    <source>
        <dbReference type="ARBA" id="ARBA00047899"/>
    </source>
</evidence>
<protein>
    <recommendedName>
        <fullName evidence="1">non-specific serine/threonine protein kinase</fullName>
        <ecNumber evidence="1">2.7.11.1</ecNumber>
    </recommendedName>
</protein>
<dbReference type="Gene3D" id="1.10.510.10">
    <property type="entry name" value="Transferase(Phosphotransferase) domain 1"/>
    <property type="match status" value="2"/>
</dbReference>
<evidence type="ECO:0000313" key="12">
    <source>
        <dbReference type="EMBL" id="CDH53858.1"/>
    </source>
</evidence>
<evidence type="ECO:0000256" key="4">
    <source>
        <dbReference type="ARBA" id="ARBA00022741"/>
    </source>
</evidence>
<dbReference type="GO" id="GO:0005524">
    <property type="term" value="F:ATP binding"/>
    <property type="evidence" value="ECO:0007669"/>
    <property type="project" value="UniProtKB-UniRule"/>
</dbReference>
<proteinExistence type="inferred from homology"/>
<dbReference type="VEuPathDB" id="FungiDB:LCOR_05165.1"/>
<dbReference type="InterPro" id="IPR017441">
    <property type="entry name" value="Protein_kinase_ATP_BS"/>
</dbReference>
<dbReference type="PROSITE" id="PS50011">
    <property type="entry name" value="PROTEIN_KINASE_DOM"/>
    <property type="match status" value="1"/>
</dbReference>
<keyword evidence="3" id="KW-0808">Transferase</keyword>
<evidence type="ECO:0000259" key="11">
    <source>
        <dbReference type="PROSITE" id="PS50011"/>
    </source>
</evidence>
<dbReference type="InterPro" id="IPR008271">
    <property type="entry name" value="Ser/Thr_kinase_AS"/>
</dbReference>
<dbReference type="Proteomes" id="UP000027586">
    <property type="component" value="Unassembled WGS sequence"/>
</dbReference>
<dbReference type="EC" id="2.7.11.1" evidence="1"/>
<dbReference type="Pfam" id="PF00069">
    <property type="entry name" value="Pkinase"/>
    <property type="match status" value="2"/>
</dbReference>
<keyword evidence="5 12" id="KW-0418">Kinase</keyword>
<dbReference type="AlphaFoldDB" id="A0A068RUK7"/>
<organism evidence="12 13">
    <name type="scientific">Lichtheimia corymbifera JMRC:FSU:9682</name>
    <dbReference type="NCBI Taxonomy" id="1263082"/>
    <lineage>
        <taxon>Eukaryota</taxon>
        <taxon>Fungi</taxon>
        <taxon>Fungi incertae sedis</taxon>
        <taxon>Mucoromycota</taxon>
        <taxon>Mucoromycotina</taxon>
        <taxon>Mucoromycetes</taxon>
        <taxon>Mucorales</taxon>
        <taxon>Lichtheimiaceae</taxon>
        <taxon>Lichtheimia</taxon>
    </lineage>
</organism>
<dbReference type="PROSITE" id="PS00108">
    <property type="entry name" value="PROTEIN_KINASE_ST"/>
    <property type="match status" value="1"/>
</dbReference>
<name>A0A068RUK7_9FUNG</name>
<evidence type="ECO:0000256" key="2">
    <source>
        <dbReference type="ARBA" id="ARBA00022527"/>
    </source>
</evidence>
<accession>A0A068RUK7</accession>
<dbReference type="SUPFAM" id="SSF56112">
    <property type="entry name" value="Protein kinase-like (PK-like)"/>
    <property type="match status" value="1"/>
</dbReference>
<comment type="caution">
    <text evidence="12">The sequence shown here is derived from an EMBL/GenBank/DDBJ whole genome shotgun (WGS) entry which is preliminary data.</text>
</comment>
<dbReference type="InterPro" id="IPR011009">
    <property type="entry name" value="Kinase-like_dom_sf"/>
</dbReference>
<dbReference type="EMBL" id="CBTN010000020">
    <property type="protein sequence ID" value="CDH53858.1"/>
    <property type="molecule type" value="Genomic_DNA"/>
</dbReference>
<feature type="binding site" evidence="9">
    <location>
        <position position="60"/>
    </location>
    <ligand>
        <name>ATP</name>
        <dbReference type="ChEBI" id="CHEBI:30616"/>
    </ligand>
</feature>
<dbReference type="STRING" id="1263082.A0A068RUK7"/>
<keyword evidence="2 10" id="KW-0723">Serine/threonine-protein kinase</keyword>
<dbReference type="PROSITE" id="PS00107">
    <property type="entry name" value="PROTEIN_KINASE_ATP"/>
    <property type="match status" value="1"/>
</dbReference>
<keyword evidence="6 9" id="KW-0067">ATP-binding</keyword>
<evidence type="ECO:0000256" key="3">
    <source>
        <dbReference type="ARBA" id="ARBA00022679"/>
    </source>
</evidence>
<dbReference type="GO" id="GO:0005773">
    <property type="term" value="C:vacuole"/>
    <property type="evidence" value="ECO:0007669"/>
    <property type="project" value="GOC"/>
</dbReference>
<dbReference type="GO" id="GO:0006624">
    <property type="term" value="P:vacuolar protein processing"/>
    <property type="evidence" value="ECO:0007669"/>
    <property type="project" value="TreeGrafter"/>
</dbReference>
<comment type="catalytic activity">
    <reaction evidence="8">
        <text>L-seryl-[protein] + ATP = O-phospho-L-seryl-[protein] + ADP + H(+)</text>
        <dbReference type="Rhea" id="RHEA:17989"/>
        <dbReference type="Rhea" id="RHEA-COMP:9863"/>
        <dbReference type="Rhea" id="RHEA-COMP:11604"/>
        <dbReference type="ChEBI" id="CHEBI:15378"/>
        <dbReference type="ChEBI" id="CHEBI:29999"/>
        <dbReference type="ChEBI" id="CHEBI:30616"/>
        <dbReference type="ChEBI" id="CHEBI:83421"/>
        <dbReference type="ChEBI" id="CHEBI:456216"/>
        <dbReference type="EC" id="2.7.11.1"/>
    </reaction>
</comment>
<dbReference type="OrthoDB" id="248923at2759"/>
<dbReference type="InterPro" id="IPR052239">
    <property type="entry name" value="Ser/Thr-specific_kinases"/>
</dbReference>
<dbReference type="GO" id="GO:0032889">
    <property type="term" value="P:regulation of vacuole fusion, non-autophagic"/>
    <property type="evidence" value="ECO:0007669"/>
    <property type="project" value="TreeGrafter"/>
</dbReference>
<evidence type="ECO:0000256" key="9">
    <source>
        <dbReference type="PROSITE-ProRule" id="PRU10141"/>
    </source>
</evidence>
<dbReference type="PANTHER" id="PTHR45998">
    <property type="entry name" value="SERINE/THREONINE-PROTEIN KINASE 16"/>
    <property type="match status" value="1"/>
</dbReference>
<evidence type="ECO:0000256" key="8">
    <source>
        <dbReference type="ARBA" id="ARBA00048679"/>
    </source>
</evidence>
<evidence type="ECO:0000256" key="10">
    <source>
        <dbReference type="RuleBase" id="RU000304"/>
    </source>
</evidence>